<dbReference type="InterPro" id="IPR010982">
    <property type="entry name" value="Lambda_DNA-bd_dom_sf"/>
</dbReference>
<gene>
    <name evidence="1" type="ORF">DU508_00015</name>
</gene>
<proteinExistence type="predicted"/>
<dbReference type="EMBL" id="QPKV01000001">
    <property type="protein sequence ID" value="RDC58428.1"/>
    <property type="molecule type" value="Genomic_DNA"/>
</dbReference>
<name>A0A369Q822_9SPHI</name>
<sequence>MNIGCKIIALRKLKKNFHADLARIAGVSRKIIGKYGRNEALHYVEVSKKIVSALEVFLDYLSMAVMSVIDREHISYTLRFP</sequence>
<comment type="caution">
    <text evidence="1">The sequence shown here is derived from an EMBL/GenBank/DDBJ whole genome shotgun (WGS) entry which is preliminary data.</text>
</comment>
<protein>
    <submittedName>
        <fullName evidence="1">Uncharacterized protein</fullName>
    </submittedName>
</protein>
<organism evidence="1 2">
    <name type="scientific">Pedobacter chinensis</name>
    <dbReference type="NCBI Taxonomy" id="2282421"/>
    <lineage>
        <taxon>Bacteria</taxon>
        <taxon>Pseudomonadati</taxon>
        <taxon>Bacteroidota</taxon>
        <taxon>Sphingobacteriia</taxon>
        <taxon>Sphingobacteriales</taxon>
        <taxon>Sphingobacteriaceae</taxon>
        <taxon>Pedobacter</taxon>
    </lineage>
</organism>
<evidence type="ECO:0000313" key="1">
    <source>
        <dbReference type="EMBL" id="RDC58428.1"/>
    </source>
</evidence>
<reference evidence="1 2" key="1">
    <citation type="submission" date="2018-07" db="EMBL/GenBank/DDBJ databases">
        <title>Pedobacter sp. nov., isolated from soil.</title>
        <authorList>
            <person name="Zhou L.Y."/>
            <person name="Du Z.J."/>
        </authorList>
    </citation>
    <scope>NUCLEOTIDE SEQUENCE [LARGE SCALE GENOMIC DNA]</scope>
    <source>
        <strain evidence="1 2">JDX94</strain>
    </source>
</reference>
<dbReference type="AlphaFoldDB" id="A0A369Q822"/>
<dbReference type="SUPFAM" id="SSF47413">
    <property type="entry name" value="lambda repressor-like DNA-binding domains"/>
    <property type="match status" value="1"/>
</dbReference>
<dbReference type="GO" id="GO:0003677">
    <property type="term" value="F:DNA binding"/>
    <property type="evidence" value="ECO:0007669"/>
    <property type="project" value="InterPro"/>
</dbReference>
<accession>A0A369Q822</accession>
<keyword evidence="2" id="KW-1185">Reference proteome</keyword>
<evidence type="ECO:0000313" key="2">
    <source>
        <dbReference type="Proteomes" id="UP000253961"/>
    </source>
</evidence>
<dbReference type="Gene3D" id="1.10.260.40">
    <property type="entry name" value="lambda repressor-like DNA-binding domains"/>
    <property type="match status" value="1"/>
</dbReference>
<dbReference type="Proteomes" id="UP000253961">
    <property type="component" value="Unassembled WGS sequence"/>
</dbReference>